<dbReference type="Proteomes" id="UP000445000">
    <property type="component" value="Unassembled WGS sequence"/>
</dbReference>
<sequence length="116" mass="12067">MLVRMFAVDALEDVGFQVLQAGGASEATAALADAPHVAAVIVDMGLPDRPGDQLAAEMRARLQNVPILIASGRSERELKDKFAADKRIGVLVKPYTASMLIGALASLGVAAPSPQD</sequence>
<dbReference type="InterPro" id="IPR050595">
    <property type="entry name" value="Bact_response_regulator"/>
</dbReference>
<dbReference type="PANTHER" id="PTHR44591:SF25">
    <property type="entry name" value="CHEMOTAXIS TWO-COMPONENT RESPONSE REGULATOR"/>
    <property type="match status" value="1"/>
</dbReference>
<accession>A0A829Y637</accession>
<feature type="domain" description="Response regulatory" evidence="3">
    <location>
        <begin position="1"/>
        <end position="108"/>
    </location>
</feature>
<dbReference type="CDD" id="cd00156">
    <property type="entry name" value="REC"/>
    <property type="match status" value="1"/>
</dbReference>
<name>A0A829Y637_9GAMM</name>
<evidence type="ECO:0000313" key="5">
    <source>
        <dbReference type="Proteomes" id="UP000445000"/>
    </source>
</evidence>
<dbReference type="InterPro" id="IPR001789">
    <property type="entry name" value="Sig_transdc_resp-reg_receiver"/>
</dbReference>
<dbReference type="EMBL" id="BLJN01000001">
    <property type="protein sequence ID" value="GFE78471.1"/>
    <property type="molecule type" value="Genomic_DNA"/>
</dbReference>
<dbReference type="PANTHER" id="PTHR44591">
    <property type="entry name" value="STRESS RESPONSE REGULATOR PROTEIN 1"/>
    <property type="match status" value="1"/>
</dbReference>
<dbReference type="SUPFAM" id="SSF52172">
    <property type="entry name" value="CheY-like"/>
    <property type="match status" value="1"/>
</dbReference>
<evidence type="ECO:0000256" key="1">
    <source>
        <dbReference type="ARBA" id="ARBA00022553"/>
    </source>
</evidence>
<dbReference type="GO" id="GO:0000160">
    <property type="term" value="P:phosphorelay signal transduction system"/>
    <property type="evidence" value="ECO:0007669"/>
    <property type="project" value="InterPro"/>
</dbReference>
<keyword evidence="5" id="KW-1185">Reference proteome</keyword>
<protein>
    <recommendedName>
        <fullName evidence="3">Response regulatory domain-containing protein</fullName>
    </recommendedName>
</protein>
<dbReference type="PROSITE" id="PS50110">
    <property type="entry name" value="RESPONSE_REGULATORY"/>
    <property type="match status" value="1"/>
</dbReference>
<dbReference type="InterPro" id="IPR011006">
    <property type="entry name" value="CheY-like_superfamily"/>
</dbReference>
<feature type="modified residue" description="4-aspartylphosphate" evidence="2">
    <location>
        <position position="43"/>
    </location>
</feature>
<gene>
    <name evidence="4" type="ORF">GCM10011487_04710</name>
</gene>
<reference evidence="5" key="1">
    <citation type="submission" date="2020-01" db="EMBL/GenBank/DDBJ databases">
        <title>'Steroidobacter agaridevorans' sp. nov., agar-degrading bacteria isolated from rhizosphere soils.</title>
        <authorList>
            <person name="Ikenaga M."/>
            <person name="Kataoka M."/>
            <person name="Murouchi A."/>
            <person name="Katsuragi S."/>
            <person name="Sakai M."/>
        </authorList>
    </citation>
    <scope>NUCLEOTIDE SEQUENCE [LARGE SCALE GENOMIC DNA]</scope>
    <source>
        <strain evidence="5">YU21-B</strain>
    </source>
</reference>
<evidence type="ECO:0000256" key="2">
    <source>
        <dbReference type="PROSITE-ProRule" id="PRU00169"/>
    </source>
</evidence>
<dbReference type="SMART" id="SM00448">
    <property type="entry name" value="REC"/>
    <property type="match status" value="1"/>
</dbReference>
<dbReference type="Pfam" id="PF00072">
    <property type="entry name" value="Response_reg"/>
    <property type="match status" value="1"/>
</dbReference>
<dbReference type="AlphaFoldDB" id="A0A829Y637"/>
<comment type="caution">
    <text evidence="4">The sequence shown here is derived from an EMBL/GenBank/DDBJ whole genome shotgun (WGS) entry which is preliminary data.</text>
</comment>
<evidence type="ECO:0000313" key="4">
    <source>
        <dbReference type="EMBL" id="GFE78471.1"/>
    </source>
</evidence>
<proteinExistence type="predicted"/>
<keyword evidence="1 2" id="KW-0597">Phosphoprotein</keyword>
<organism evidence="4 5">
    <name type="scientific">Steroidobacter agaridevorans</name>
    <dbReference type="NCBI Taxonomy" id="2695856"/>
    <lineage>
        <taxon>Bacteria</taxon>
        <taxon>Pseudomonadati</taxon>
        <taxon>Pseudomonadota</taxon>
        <taxon>Gammaproteobacteria</taxon>
        <taxon>Steroidobacterales</taxon>
        <taxon>Steroidobacteraceae</taxon>
        <taxon>Steroidobacter</taxon>
    </lineage>
</organism>
<evidence type="ECO:0000259" key="3">
    <source>
        <dbReference type="PROSITE" id="PS50110"/>
    </source>
</evidence>
<dbReference type="Gene3D" id="3.40.50.2300">
    <property type="match status" value="1"/>
</dbReference>